<keyword evidence="1" id="KW-1133">Transmembrane helix</keyword>
<organism evidence="2 3">
    <name type="scientific">Vicia faba</name>
    <name type="common">Broad bean</name>
    <name type="synonym">Faba vulgaris</name>
    <dbReference type="NCBI Taxonomy" id="3906"/>
    <lineage>
        <taxon>Eukaryota</taxon>
        <taxon>Viridiplantae</taxon>
        <taxon>Streptophyta</taxon>
        <taxon>Embryophyta</taxon>
        <taxon>Tracheophyta</taxon>
        <taxon>Spermatophyta</taxon>
        <taxon>Magnoliopsida</taxon>
        <taxon>eudicotyledons</taxon>
        <taxon>Gunneridae</taxon>
        <taxon>Pentapetalae</taxon>
        <taxon>rosids</taxon>
        <taxon>fabids</taxon>
        <taxon>Fabales</taxon>
        <taxon>Fabaceae</taxon>
        <taxon>Papilionoideae</taxon>
        <taxon>50 kb inversion clade</taxon>
        <taxon>NPAAA clade</taxon>
        <taxon>Hologalegina</taxon>
        <taxon>IRL clade</taxon>
        <taxon>Fabeae</taxon>
        <taxon>Vicia</taxon>
    </lineage>
</organism>
<reference evidence="2 3" key="1">
    <citation type="submission" date="2023-01" db="EMBL/GenBank/DDBJ databases">
        <authorList>
            <person name="Kreplak J."/>
        </authorList>
    </citation>
    <scope>NUCLEOTIDE SEQUENCE [LARGE SCALE GENOMIC DNA]</scope>
</reference>
<accession>A0AAV1A9B8</accession>
<dbReference type="Proteomes" id="UP001157006">
    <property type="component" value="Chromosome 4"/>
</dbReference>
<name>A0AAV1A9B8_VICFA</name>
<dbReference type="AlphaFoldDB" id="A0AAV1A9B8"/>
<sequence length="212" mass="24400">MEVMILPKRNKFGKRFGFARFMEIEEERLFSVKLDNVIIDGKKIHANQPRFGRKSPTLGIEGWFDKTRVFKQELHGKGKAKATKFGGLRGPRSFLDVVNNTEAIAVDLMVKESMKLSFHLDPESVFRLKKAYVGKVVPRKSETVLSVISLQRERVCGLSGSQKLMNGRRRMLIMRELYGLEFMGYLATYGILSFLFGWIIRLSRSFVVTKTR</sequence>
<gene>
    <name evidence="2" type="ORF">VFH_IV005120</name>
</gene>
<keyword evidence="3" id="KW-1185">Reference proteome</keyword>
<evidence type="ECO:0000313" key="3">
    <source>
        <dbReference type="Proteomes" id="UP001157006"/>
    </source>
</evidence>
<protein>
    <submittedName>
        <fullName evidence="2">Uncharacterized protein</fullName>
    </submittedName>
</protein>
<keyword evidence="1" id="KW-0812">Transmembrane</keyword>
<keyword evidence="1" id="KW-0472">Membrane</keyword>
<evidence type="ECO:0000256" key="1">
    <source>
        <dbReference type="SAM" id="Phobius"/>
    </source>
</evidence>
<evidence type="ECO:0000313" key="2">
    <source>
        <dbReference type="EMBL" id="CAI8606742.1"/>
    </source>
</evidence>
<feature type="transmembrane region" description="Helical" evidence="1">
    <location>
        <begin position="177"/>
        <end position="200"/>
    </location>
</feature>
<proteinExistence type="predicted"/>
<dbReference type="EMBL" id="OX451739">
    <property type="protein sequence ID" value="CAI8606742.1"/>
    <property type="molecule type" value="Genomic_DNA"/>
</dbReference>